<reference evidence="3" key="1">
    <citation type="journal article" date="2019" name="Int. J. Syst. Evol. Microbiol.">
        <title>The Global Catalogue of Microorganisms (GCM) 10K type strain sequencing project: providing services to taxonomists for standard genome sequencing and annotation.</title>
        <authorList>
            <consortium name="The Broad Institute Genomics Platform"/>
            <consortium name="The Broad Institute Genome Sequencing Center for Infectious Disease"/>
            <person name="Wu L."/>
            <person name="Ma J."/>
        </authorList>
    </citation>
    <scope>NUCLEOTIDE SEQUENCE [LARGE SCALE GENOMIC DNA]</scope>
    <source>
        <strain evidence="3">JCM 19125</strain>
    </source>
</reference>
<keyword evidence="3" id="KW-1185">Reference proteome</keyword>
<dbReference type="Pfam" id="PF06445">
    <property type="entry name" value="GyrI-like"/>
    <property type="match status" value="1"/>
</dbReference>
<proteinExistence type="predicted"/>
<dbReference type="InterPro" id="IPR010499">
    <property type="entry name" value="AraC_E-bd"/>
</dbReference>
<evidence type="ECO:0000313" key="3">
    <source>
        <dbReference type="Proteomes" id="UP001501521"/>
    </source>
</evidence>
<accession>A0ABP9F6S6</accession>
<evidence type="ECO:0000313" key="2">
    <source>
        <dbReference type="EMBL" id="GAA4893239.1"/>
    </source>
</evidence>
<organism evidence="2 3">
    <name type="scientific">Tessaracoccus lubricantis</name>
    <dbReference type="NCBI Taxonomy" id="545543"/>
    <lineage>
        <taxon>Bacteria</taxon>
        <taxon>Bacillati</taxon>
        <taxon>Actinomycetota</taxon>
        <taxon>Actinomycetes</taxon>
        <taxon>Propionibacteriales</taxon>
        <taxon>Propionibacteriaceae</taxon>
        <taxon>Tessaracoccus</taxon>
    </lineage>
</organism>
<dbReference type="Proteomes" id="UP001501521">
    <property type="component" value="Unassembled WGS sequence"/>
</dbReference>
<dbReference type="InterPro" id="IPR011256">
    <property type="entry name" value="Reg_factor_effector_dom_sf"/>
</dbReference>
<sequence>MWFSRWLRCWNPATRPFTPGARGKLLVTGRPTEGKIMTESQPAPYYEGPPRSEVEFLEAAEIPTVVQKFKDHPLAAMPQAIDEAASALFPALEAEGLRPAGPVFVLYERMPDVNATFEVGVPVDRPLTATVPTPSGAWLEGSVLPGGAIATVSHVGSYDRLGEAWGAFLETVESAHRKAGLPFWEIYMTEPTPEADPESMRTELVIVLTD</sequence>
<dbReference type="SMART" id="SM00871">
    <property type="entry name" value="AraC_E_bind"/>
    <property type="match status" value="1"/>
</dbReference>
<dbReference type="Gene3D" id="3.20.80.10">
    <property type="entry name" value="Regulatory factor, effector binding domain"/>
    <property type="match status" value="1"/>
</dbReference>
<dbReference type="EMBL" id="BAABLV010000013">
    <property type="protein sequence ID" value="GAA4893239.1"/>
    <property type="molecule type" value="Genomic_DNA"/>
</dbReference>
<protein>
    <submittedName>
        <fullName evidence="2">GyrI-like domain-containing protein</fullName>
    </submittedName>
</protein>
<dbReference type="SUPFAM" id="SSF55136">
    <property type="entry name" value="Probable bacterial effector-binding domain"/>
    <property type="match status" value="1"/>
</dbReference>
<name>A0ABP9F6S6_9ACTN</name>
<feature type="domain" description="AraC effector-binding" evidence="1">
    <location>
        <begin position="52"/>
        <end position="209"/>
    </location>
</feature>
<comment type="caution">
    <text evidence="2">The sequence shown here is derived from an EMBL/GenBank/DDBJ whole genome shotgun (WGS) entry which is preliminary data.</text>
</comment>
<gene>
    <name evidence="2" type="ORF">GCM10025789_07980</name>
</gene>
<dbReference type="InterPro" id="IPR029442">
    <property type="entry name" value="GyrI-like"/>
</dbReference>
<evidence type="ECO:0000259" key="1">
    <source>
        <dbReference type="SMART" id="SM00871"/>
    </source>
</evidence>